<organism evidence="2 3">
    <name type="scientific">Acacia crassicarpa</name>
    <name type="common">northern wattle</name>
    <dbReference type="NCBI Taxonomy" id="499986"/>
    <lineage>
        <taxon>Eukaryota</taxon>
        <taxon>Viridiplantae</taxon>
        <taxon>Streptophyta</taxon>
        <taxon>Embryophyta</taxon>
        <taxon>Tracheophyta</taxon>
        <taxon>Spermatophyta</taxon>
        <taxon>Magnoliopsida</taxon>
        <taxon>eudicotyledons</taxon>
        <taxon>Gunneridae</taxon>
        <taxon>Pentapetalae</taxon>
        <taxon>rosids</taxon>
        <taxon>fabids</taxon>
        <taxon>Fabales</taxon>
        <taxon>Fabaceae</taxon>
        <taxon>Caesalpinioideae</taxon>
        <taxon>mimosoid clade</taxon>
        <taxon>Acacieae</taxon>
        <taxon>Acacia</taxon>
    </lineage>
</organism>
<comment type="caution">
    <text evidence="2">The sequence shown here is derived from an EMBL/GenBank/DDBJ whole genome shotgun (WGS) entry which is preliminary data.</text>
</comment>
<evidence type="ECO:0000313" key="3">
    <source>
        <dbReference type="Proteomes" id="UP001293593"/>
    </source>
</evidence>
<dbReference type="Proteomes" id="UP001293593">
    <property type="component" value="Unassembled WGS sequence"/>
</dbReference>
<dbReference type="PANTHER" id="PTHR35324:SF4">
    <property type="entry name" value="EXPRESSED PROTEIN"/>
    <property type="match status" value="1"/>
</dbReference>
<protein>
    <submittedName>
        <fullName evidence="2">Uncharacterized protein</fullName>
    </submittedName>
</protein>
<accession>A0AAE1MCJ1</accession>
<name>A0AAE1MCJ1_9FABA</name>
<feature type="compositionally biased region" description="Basic and acidic residues" evidence="1">
    <location>
        <begin position="11"/>
        <end position="23"/>
    </location>
</feature>
<feature type="region of interest" description="Disordered" evidence="1">
    <location>
        <begin position="65"/>
        <end position="85"/>
    </location>
</feature>
<evidence type="ECO:0000313" key="2">
    <source>
        <dbReference type="EMBL" id="KAK4262237.1"/>
    </source>
</evidence>
<dbReference type="EMBL" id="JAWXYG010000009">
    <property type="protein sequence ID" value="KAK4262237.1"/>
    <property type="molecule type" value="Genomic_DNA"/>
</dbReference>
<proteinExistence type="predicted"/>
<evidence type="ECO:0000256" key="1">
    <source>
        <dbReference type="SAM" id="MobiDB-lite"/>
    </source>
</evidence>
<feature type="compositionally biased region" description="Low complexity" evidence="1">
    <location>
        <begin position="67"/>
        <end position="76"/>
    </location>
</feature>
<sequence>MISEGGGSSLSEKDKSSELDHHATTVSNQLYLKSSPNTKSQGLDKHLVLRRIRHRKTLNKLKTALHSLLPSSQPLQQDDDAFSAP</sequence>
<dbReference type="AlphaFoldDB" id="A0AAE1MCJ1"/>
<gene>
    <name evidence="2" type="ORF">QN277_027819</name>
</gene>
<feature type="compositionally biased region" description="Polar residues" evidence="1">
    <location>
        <begin position="24"/>
        <end position="41"/>
    </location>
</feature>
<keyword evidence="3" id="KW-1185">Reference proteome</keyword>
<reference evidence="2" key="1">
    <citation type="submission" date="2023-10" db="EMBL/GenBank/DDBJ databases">
        <title>Chromosome-level genome of the transformable northern wattle, Acacia crassicarpa.</title>
        <authorList>
            <person name="Massaro I."/>
            <person name="Sinha N.R."/>
            <person name="Poethig S."/>
            <person name="Leichty A.R."/>
        </authorList>
    </citation>
    <scope>NUCLEOTIDE SEQUENCE</scope>
    <source>
        <strain evidence="2">Acra3RX</strain>
        <tissue evidence="2">Leaf</tissue>
    </source>
</reference>
<dbReference type="PANTHER" id="PTHR35324">
    <property type="entry name" value="BNAA08G03750D PROTEIN"/>
    <property type="match status" value="1"/>
</dbReference>
<feature type="region of interest" description="Disordered" evidence="1">
    <location>
        <begin position="1"/>
        <end position="47"/>
    </location>
</feature>